<dbReference type="Pfam" id="PF23726">
    <property type="entry name" value="Beta-prop_RSE1_2nd"/>
    <property type="match status" value="1"/>
</dbReference>
<comment type="caution">
    <text evidence="6">The sequence shown here is derived from an EMBL/GenBank/DDBJ whole genome shotgun (WGS) entry which is preliminary data.</text>
</comment>
<dbReference type="Gene3D" id="2.130.10.10">
    <property type="entry name" value="YVTN repeat-like/Quinoprotein amine dehydrogenase"/>
    <property type="match status" value="3"/>
</dbReference>
<dbReference type="EMBL" id="AZBU02000008">
    <property type="protein sequence ID" value="TKR68008.1"/>
    <property type="molecule type" value="Genomic_DNA"/>
</dbReference>
<dbReference type="InterPro" id="IPR018846">
    <property type="entry name" value="Beta-prop_RSE1/DDB1/CPSF1_1st"/>
</dbReference>
<feature type="domain" description="RSE1/DDB1/CPSF1 C-terminal" evidence="3">
    <location>
        <begin position="787"/>
        <end position="1101"/>
    </location>
</feature>
<evidence type="ECO:0000259" key="3">
    <source>
        <dbReference type="Pfam" id="PF03178"/>
    </source>
</evidence>
<proteinExistence type="predicted"/>
<evidence type="ECO:0000259" key="4">
    <source>
        <dbReference type="Pfam" id="PF10433"/>
    </source>
</evidence>
<dbReference type="STRING" id="34508.A0A4U5MFK9"/>
<dbReference type="Pfam" id="PF10433">
    <property type="entry name" value="Beta-prop_RSE1_1st"/>
    <property type="match status" value="1"/>
</dbReference>
<evidence type="ECO:0000313" key="7">
    <source>
        <dbReference type="Proteomes" id="UP000298663"/>
    </source>
</evidence>
<feature type="domain" description="RSE1/DDB1/CPSF1 first beta-propeller" evidence="4">
    <location>
        <begin position="14"/>
        <end position="353"/>
    </location>
</feature>
<dbReference type="Pfam" id="PF03178">
    <property type="entry name" value="CPSF_A"/>
    <property type="match status" value="1"/>
</dbReference>
<name>A0A4U5MFK9_STECR</name>
<dbReference type="InterPro" id="IPR036322">
    <property type="entry name" value="WD40_repeat_dom_sf"/>
</dbReference>
<evidence type="ECO:0000259" key="5">
    <source>
        <dbReference type="Pfam" id="PF23726"/>
    </source>
</evidence>
<evidence type="ECO:0008006" key="8">
    <source>
        <dbReference type="Google" id="ProtNLM"/>
    </source>
</evidence>
<evidence type="ECO:0000256" key="2">
    <source>
        <dbReference type="ARBA" id="ARBA00023242"/>
    </source>
</evidence>
<dbReference type="InterPro" id="IPR004871">
    <property type="entry name" value="RSE1/DDB1/CPSF1_C"/>
</dbReference>
<dbReference type="GO" id="GO:0003676">
    <property type="term" value="F:nucleic acid binding"/>
    <property type="evidence" value="ECO:0007669"/>
    <property type="project" value="InterPro"/>
</dbReference>
<reference evidence="6 7" key="2">
    <citation type="journal article" date="2019" name="G3 (Bethesda)">
        <title>Hybrid Assembly of the Genome of the Entomopathogenic Nematode Steinernema carpocapsae Identifies the X-Chromosome.</title>
        <authorList>
            <person name="Serra L."/>
            <person name="Macchietto M."/>
            <person name="Macias-Munoz A."/>
            <person name="McGill C.J."/>
            <person name="Rodriguez I.M."/>
            <person name="Rodriguez B."/>
            <person name="Murad R."/>
            <person name="Mortazavi A."/>
        </authorList>
    </citation>
    <scope>NUCLEOTIDE SEQUENCE [LARGE SCALE GENOMIC DNA]</scope>
    <source>
        <strain evidence="6 7">ALL</strain>
    </source>
</reference>
<evidence type="ECO:0000256" key="1">
    <source>
        <dbReference type="ARBA" id="ARBA00004123"/>
    </source>
</evidence>
<keyword evidence="2" id="KW-0539">Nucleus</keyword>
<dbReference type="OrthoDB" id="433457at2759"/>
<sequence length="1145" mass="127489">MACNYIVSAQKPTVVTHAVVGNFRQIDVTELMVARINRLELLSATVRGLSALGEYPIYGRICHLSSFRKPGEDRDNLIVLTEKLDLAVLRFTDDGALTTRCHANVGDRIGRNSETGILVSVHPEKGTIAVRQNDGCLKIIQWCEDEKRARAKTVRIDDLHIVDFAFVMQPNKPESHLIAYIYEEEGRSHLKLVELMFEDAEINATKLWNIEHVDAEMVMPCPNPYGGFITIGQGMLTYHKDENTWIGCTNPVVQSPMDCFATIDPVNGRFLIGDRDGHIYMAVLTLNQKPDLRHQFVSNLQVEPLGDTTHPQCMCYIDNGVVFVGSRFGDSVLLRLNTKAEEGGNKYLTQIDSYPNLGPIQDISIMKSDAQTEVITCSGAYANGSLRIVRSGIGIDKLITIDIERVVGIFPLTLKGDSGFHTHLVLSHFTETRFLAIDGGDFEDVSSSMDVFVTDQRTMWIGKMPGGVVVQVTEHEIRSVENGQATSESFEKAISSVSVNEFSGQLIIAVGNSVHCYKFQAGASKKLFESRMEDEVASLDISSFDENVESTVFAVGFWKTKELRLYTVDAEPKEITRMELGPRDILRSILMVKMEGTPYVIASLADGSIHYFICDFDNSALIDPKKATLGTLPITLVKFRSKGHTTVFACGDRPTVLFSSNRKLVFSSVNMSFVETMCSFNTEEYPNTLIFVSYNDMTIGTVDDIKKLHIRRINVGESVRRLALQPETGTAGLLTFRLERRQADGTYLKTPSFSTSCSTVTNSAAASGSLDLLDPAPEFLTIHNVIFVETDQYEPIHVHELGPNEHALSIVSLRLGEEKRLFYVVGTSIANANESECTKGRVLVFECIPESQTGDGKKRISFITEKEVKGAVFSLVALSRHNKVVAAVNSTLRLFEFTPQGELRLECSYFSFINCLYLKAHGDFLLGGDMMRSVTLLIYRPVESALQELARDINASWLTACEIVDHNGFICAESNNNIFTVHRDTRAKSDEERRRLNITGQFYLGDMVNCFSLGELLNAPLDSSVSFSNTLLFGTVDGSLGVITQLQPNIFEYLHAIQTKLSKALPNCLRVSHEKYREFVNEKRRENAFGFVDGDMLEGILDMPKEAIAELVKGVLMTPTDSKTMKAELTVDELLKLVEDLSRIH</sequence>
<comment type="subcellular location">
    <subcellularLocation>
        <location evidence="1">Nucleus</location>
    </subcellularLocation>
</comment>
<dbReference type="InterPro" id="IPR050358">
    <property type="entry name" value="RSE1/DDB1/CFT1"/>
</dbReference>
<dbReference type="InterPro" id="IPR015943">
    <property type="entry name" value="WD40/YVTN_repeat-like_dom_sf"/>
</dbReference>
<organism evidence="6 7">
    <name type="scientific">Steinernema carpocapsae</name>
    <name type="common">Entomopathogenic nematode</name>
    <dbReference type="NCBI Taxonomy" id="34508"/>
    <lineage>
        <taxon>Eukaryota</taxon>
        <taxon>Metazoa</taxon>
        <taxon>Ecdysozoa</taxon>
        <taxon>Nematoda</taxon>
        <taxon>Chromadorea</taxon>
        <taxon>Rhabditida</taxon>
        <taxon>Tylenchina</taxon>
        <taxon>Panagrolaimomorpha</taxon>
        <taxon>Strongyloidoidea</taxon>
        <taxon>Steinernematidae</taxon>
        <taxon>Steinernema</taxon>
    </lineage>
</organism>
<dbReference type="Gene3D" id="1.10.150.910">
    <property type="match status" value="1"/>
</dbReference>
<dbReference type="Proteomes" id="UP000298663">
    <property type="component" value="Unassembled WGS sequence"/>
</dbReference>
<evidence type="ECO:0000313" key="6">
    <source>
        <dbReference type="EMBL" id="TKR68008.1"/>
    </source>
</evidence>
<dbReference type="GO" id="GO:0005634">
    <property type="term" value="C:nucleus"/>
    <property type="evidence" value="ECO:0007669"/>
    <property type="project" value="UniProtKB-SubCell"/>
</dbReference>
<dbReference type="AlphaFoldDB" id="A0A4U5MFK9"/>
<dbReference type="InterPro" id="IPR058543">
    <property type="entry name" value="Beta-prop_RSE1/DDB1/CPSF1_2nd"/>
</dbReference>
<reference evidence="6 7" key="1">
    <citation type="journal article" date="2015" name="Genome Biol.">
        <title>Comparative genomics of Steinernema reveals deeply conserved gene regulatory networks.</title>
        <authorList>
            <person name="Dillman A.R."/>
            <person name="Macchietto M."/>
            <person name="Porter C.F."/>
            <person name="Rogers A."/>
            <person name="Williams B."/>
            <person name="Antoshechkin I."/>
            <person name="Lee M.M."/>
            <person name="Goodwin Z."/>
            <person name="Lu X."/>
            <person name="Lewis E.E."/>
            <person name="Goodrich-Blair H."/>
            <person name="Stock S.P."/>
            <person name="Adams B.J."/>
            <person name="Sternberg P.W."/>
            <person name="Mortazavi A."/>
        </authorList>
    </citation>
    <scope>NUCLEOTIDE SEQUENCE [LARGE SCALE GENOMIC DNA]</scope>
    <source>
        <strain evidence="6 7">ALL</strain>
    </source>
</reference>
<keyword evidence="7" id="KW-1185">Reference proteome</keyword>
<protein>
    <recommendedName>
        <fullName evidence="8">DNA damage-binding protein 1</fullName>
    </recommendedName>
</protein>
<gene>
    <name evidence="6" type="ORF">L596_024061</name>
</gene>
<dbReference type="PANTHER" id="PTHR10644">
    <property type="entry name" value="DNA REPAIR/RNA PROCESSING CPSF FAMILY"/>
    <property type="match status" value="1"/>
</dbReference>
<accession>A0A4U5MFK9</accession>
<dbReference type="SUPFAM" id="SSF50978">
    <property type="entry name" value="WD40 repeat-like"/>
    <property type="match status" value="1"/>
</dbReference>
<feature type="domain" description="RSE1/DDB1/CPSF1 second beta-propeller" evidence="5">
    <location>
        <begin position="397"/>
        <end position="702"/>
    </location>
</feature>